<dbReference type="CDD" id="cd06530">
    <property type="entry name" value="S26_SPase_I"/>
    <property type="match status" value="1"/>
</dbReference>
<dbReference type="InterPro" id="IPR036286">
    <property type="entry name" value="LexA/Signal_pep-like_sf"/>
</dbReference>
<dbReference type="PANTHER" id="PTHR47040">
    <property type="entry name" value="OSJNBA0068L06.9 PROTEIN"/>
    <property type="match status" value="1"/>
</dbReference>
<evidence type="ECO:0000313" key="2">
    <source>
        <dbReference type="EMBL" id="GLI70497.1"/>
    </source>
</evidence>
<keyword evidence="3" id="KW-1185">Reference proteome</keyword>
<feature type="compositionally biased region" description="Basic and acidic residues" evidence="1">
    <location>
        <begin position="294"/>
        <end position="311"/>
    </location>
</feature>
<comment type="caution">
    <text evidence="2">The sequence shown here is derived from an EMBL/GenBank/DDBJ whole genome shotgun (WGS) entry which is preliminary data.</text>
</comment>
<dbReference type="Proteomes" id="UP001165090">
    <property type="component" value="Unassembled WGS sequence"/>
</dbReference>
<name>A0ABQ5SKH9_9CHLO</name>
<dbReference type="PANTHER" id="PTHR47040:SF1">
    <property type="entry name" value="MITOCHONDRIAL ATP-INDEPENDENT INNER MEMBRANE PROTEASE SUBUNIT 2"/>
    <property type="match status" value="1"/>
</dbReference>
<feature type="region of interest" description="Disordered" evidence="1">
    <location>
        <begin position="36"/>
        <end position="64"/>
    </location>
</feature>
<accession>A0ABQ5SKH9</accession>
<dbReference type="InterPro" id="IPR053307">
    <property type="entry name" value="Mitochondrial_IM_protease"/>
</dbReference>
<evidence type="ECO:0000256" key="1">
    <source>
        <dbReference type="SAM" id="MobiDB-lite"/>
    </source>
</evidence>
<evidence type="ECO:0000313" key="3">
    <source>
        <dbReference type="Proteomes" id="UP001165090"/>
    </source>
</evidence>
<organism evidence="2 3">
    <name type="scientific">Volvox africanus</name>
    <dbReference type="NCBI Taxonomy" id="51714"/>
    <lineage>
        <taxon>Eukaryota</taxon>
        <taxon>Viridiplantae</taxon>
        <taxon>Chlorophyta</taxon>
        <taxon>core chlorophytes</taxon>
        <taxon>Chlorophyceae</taxon>
        <taxon>CS clade</taxon>
        <taxon>Chlamydomonadales</taxon>
        <taxon>Volvocaceae</taxon>
        <taxon>Volvox</taxon>
    </lineage>
</organism>
<evidence type="ECO:0008006" key="4">
    <source>
        <dbReference type="Google" id="ProtNLM"/>
    </source>
</evidence>
<sequence length="353" mass="37253">MASKSGSYLSFRYKAAKLRDAAEEFMFAVLQADKQGRRQTGLTAREPTRGSHMGKASEDSTSTGGVTGAGRFAFLNVVQAAYRHAREVYDSPATEHLYLTGPAMAPTLNWKGAKDVSARERLVVRLLRHPGSHNVLVGDVVAFHSPLALPDDSTHVMVRRVAAVEGDEMVSSSDAEPPFLIPPGHCWVLADNSQLRPEAGEVIDSRSYGHIPFSAVIGRVVYAASSRATHGPVRNNPAHSEVGGEDAAVVAAEVDVERILREEERIDEFGDIEEGEEEEEGGVGSDDDSGSDGETGKGKGSDGERKGEVKGKLKGKSAGSASGDEGGNEGSDAVKGRAVAEGSSKVGKQAKGQ</sequence>
<proteinExistence type="predicted"/>
<gene>
    <name evidence="2" type="ORF">VaNZ11_015403</name>
</gene>
<dbReference type="InterPro" id="IPR019533">
    <property type="entry name" value="Peptidase_S26"/>
</dbReference>
<protein>
    <recommendedName>
        <fullName evidence="4">Peptidase S26 domain-containing protein</fullName>
    </recommendedName>
</protein>
<dbReference type="SUPFAM" id="SSF51306">
    <property type="entry name" value="LexA/Signal peptidase"/>
    <property type="match status" value="1"/>
</dbReference>
<feature type="region of interest" description="Disordered" evidence="1">
    <location>
        <begin position="262"/>
        <end position="353"/>
    </location>
</feature>
<dbReference type="EMBL" id="BSDZ01000094">
    <property type="protein sequence ID" value="GLI70497.1"/>
    <property type="molecule type" value="Genomic_DNA"/>
</dbReference>
<dbReference type="Gene3D" id="2.10.109.10">
    <property type="entry name" value="Umud Fragment, subunit A"/>
    <property type="match status" value="1"/>
</dbReference>
<reference evidence="2 3" key="1">
    <citation type="journal article" date="2023" name="IScience">
        <title>Expanded male sex-determining region conserved during the evolution of homothallism in the green alga Volvox.</title>
        <authorList>
            <person name="Yamamoto K."/>
            <person name="Matsuzaki R."/>
            <person name="Mahakham W."/>
            <person name="Heman W."/>
            <person name="Sekimoto H."/>
            <person name="Kawachi M."/>
            <person name="Minakuchi Y."/>
            <person name="Toyoda A."/>
            <person name="Nozaki H."/>
        </authorList>
    </citation>
    <scope>NUCLEOTIDE SEQUENCE [LARGE SCALE GENOMIC DNA]</scope>
    <source>
        <strain evidence="2 3">NIES-4468</strain>
    </source>
</reference>
<feature type="compositionally biased region" description="Acidic residues" evidence="1">
    <location>
        <begin position="269"/>
        <end position="291"/>
    </location>
</feature>